<evidence type="ECO:0000313" key="2">
    <source>
        <dbReference type="Proteomes" id="UP001054945"/>
    </source>
</evidence>
<proteinExistence type="predicted"/>
<dbReference type="AlphaFoldDB" id="A0AAV4S9P4"/>
<name>A0AAV4S9P4_CAEEX</name>
<evidence type="ECO:0000313" key="1">
    <source>
        <dbReference type="EMBL" id="GIY30679.1"/>
    </source>
</evidence>
<dbReference type="EMBL" id="BPLR01009263">
    <property type="protein sequence ID" value="GIY30679.1"/>
    <property type="molecule type" value="Genomic_DNA"/>
</dbReference>
<organism evidence="1 2">
    <name type="scientific">Caerostris extrusa</name>
    <name type="common">Bark spider</name>
    <name type="synonym">Caerostris bankana</name>
    <dbReference type="NCBI Taxonomy" id="172846"/>
    <lineage>
        <taxon>Eukaryota</taxon>
        <taxon>Metazoa</taxon>
        <taxon>Ecdysozoa</taxon>
        <taxon>Arthropoda</taxon>
        <taxon>Chelicerata</taxon>
        <taxon>Arachnida</taxon>
        <taxon>Araneae</taxon>
        <taxon>Araneomorphae</taxon>
        <taxon>Entelegynae</taxon>
        <taxon>Araneoidea</taxon>
        <taxon>Araneidae</taxon>
        <taxon>Caerostris</taxon>
    </lineage>
</organism>
<comment type="caution">
    <text evidence="1">The sequence shown here is derived from an EMBL/GenBank/DDBJ whole genome shotgun (WGS) entry which is preliminary data.</text>
</comment>
<gene>
    <name evidence="1" type="ORF">CEXT_583741</name>
</gene>
<keyword evidence="2" id="KW-1185">Reference proteome</keyword>
<protein>
    <submittedName>
        <fullName evidence="1">Uncharacterized protein</fullName>
    </submittedName>
</protein>
<accession>A0AAV4S9P4</accession>
<sequence>MYSRFEHSSHCRHFFRNKRDGNYVCHMRRICSQPPCECPEVSGNSVAAALPEGTALRFLYAVVRPVDYHKG</sequence>
<dbReference type="Proteomes" id="UP001054945">
    <property type="component" value="Unassembled WGS sequence"/>
</dbReference>
<reference evidence="1 2" key="1">
    <citation type="submission" date="2021-06" db="EMBL/GenBank/DDBJ databases">
        <title>Caerostris extrusa draft genome.</title>
        <authorList>
            <person name="Kono N."/>
            <person name="Arakawa K."/>
        </authorList>
    </citation>
    <scope>NUCLEOTIDE SEQUENCE [LARGE SCALE GENOMIC DNA]</scope>
</reference>